<dbReference type="InterPro" id="IPR036770">
    <property type="entry name" value="Ankyrin_rpt-contain_sf"/>
</dbReference>
<sequence length="420" mass="47813">MRPSTAFSVRRPAMALCDVIRCGYFQQVRSLVDVGLDVDKPDAEGKTPLILCAFIEPESWGVGIARILIENGANVSTQDRYGLNAFHYVCIYGRFQLARILLNAIDFDLNQTDRFGNTALHYAVRAGNSMITKLIVQCLKRYNLPFDTPNKQDHTALQEAYKFKYLSCVKLLEDDDTFEIPCDDTNLILGFENIKPKNKPKKCLRECCRNVTLPGRYERPESTAKAPKPNKKNPERIIKCASPKDFRNTKENIFKLTALPFDDFNSSEESLPTITRPKSAFISRHDSESNSDSSYCSWRDELRILYQNFEFQCSQSWRRPVKRLEIKIEAPTIDEEAEKLKDKRSRRPSYSRLGLSLDLHGQRRRSSFSPKISRKGSTSDKRSPCGDNISLGSSTDSVSSVTPRSKNNLSPRSINKPIES</sequence>
<keyword evidence="6" id="KW-1185">Reference proteome</keyword>
<reference evidence="5 6" key="1">
    <citation type="submission" date="2024-01" db="EMBL/GenBank/DDBJ databases">
        <title>The genome of the rayed Mediterranean limpet Patella caerulea (Linnaeus, 1758).</title>
        <authorList>
            <person name="Anh-Thu Weber A."/>
            <person name="Halstead-Nussloch G."/>
        </authorList>
    </citation>
    <scope>NUCLEOTIDE SEQUENCE [LARGE SCALE GENOMIC DNA]</scope>
    <source>
        <strain evidence="5">AATW-2023a</strain>
        <tissue evidence="5">Whole specimen</tissue>
    </source>
</reference>
<name>A0AAN8K9P5_PATCE</name>
<feature type="region of interest" description="Disordered" evidence="4">
    <location>
        <begin position="361"/>
        <end position="420"/>
    </location>
</feature>
<proteinExistence type="predicted"/>
<feature type="repeat" description="ANK" evidence="3">
    <location>
        <begin position="44"/>
        <end position="80"/>
    </location>
</feature>
<dbReference type="SUPFAM" id="SSF48403">
    <property type="entry name" value="Ankyrin repeat"/>
    <property type="match status" value="1"/>
</dbReference>
<dbReference type="Pfam" id="PF12796">
    <property type="entry name" value="Ank_2"/>
    <property type="match status" value="1"/>
</dbReference>
<gene>
    <name evidence="5" type="ORF">SNE40_004597</name>
</gene>
<evidence type="ECO:0000256" key="4">
    <source>
        <dbReference type="SAM" id="MobiDB-lite"/>
    </source>
</evidence>
<dbReference type="Gene3D" id="1.25.40.20">
    <property type="entry name" value="Ankyrin repeat-containing domain"/>
    <property type="match status" value="2"/>
</dbReference>
<dbReference type="PANTHER" id="PTHR24173:SF76">
    <property type="match status" value="1"/>
</dbReference>
<dbReference type="Proteomes" id="UP001347796">
    <property type="component" value="Unassembled WGS sequence"/>
</dbReference>
<evidence type="ECO:0000313" key="5">
    <source>
        <dbReference type="EMBL" id="KAK6188420.1"/>
    </source>
</evidence>
<dbReference type="PANTHER" id="PTHR24173">
    <property type="entry name" value="ANKYRIN REPEAT CONTAINING"/>
    <property type="match status" value="1"/>
</dbReference>
<evidence type="ECO:0000256" key="3">
    <source>
        <dbReference type="PROSITE-ProRule" id="PRU00023"/>
    </source>
</evidence>
<dbReference type="SMART" id="SM00248">
    <property type="entry name" value="ANK"/>
    <property type="match status" value="4"/>
</dbReference>
<evidence type="ECO:0000256" key="1">
    <source>
        <dbReference type="ARBA" id="ARBA00022737"/>
    </source>
</evidence>
<dbReference type="InterPro" id="IPR002110">
    <property type="entry name" value="Ankyrin_rpt"/>
</dbReference>
<keyword evidence="1" id="KW-0677">Repeat</keyword>
<organism evidence="5 6">
    <name type="scientific">Patella caerulea</name>
    <name type="common">Rayed Mediterranean limpet</name>
    <dbReference type="NCBI Taxonomy" id="87958"/>
    <lineage>
        <taxon>Eukaryota</taxon>
        <taxon>Metazoa</taxon>
        <taxon>Spiralia</taxon>
        <taxon>Lophotrochozoa</taxon>
        <taxon>Mollusca</taxon>
        <taxon>Gastropoda</taxon>
        <taxon>Patellogastropoda</taxon>
        <taxon>Patelloidea</taxon>
        <taxon>Patellidae</taxon>
        <taxon>Patella</taxon>
    </lineage>
</organism>
<dbReference type="PROSITE" id="PS50088">
    <property type="entry name" value="ANK_REPEAT"/>
    <property type="match status" value="1"/>
</dbReference>
<accession>A0AAN8K9P5</accession>
<feature type="compositionally biased region" description="Low complexity" evidence="4">
    <location>
        <begin position="390"/>
        <end position="405"/>
    </location>
</feature>
<protein>
    <submittedName>
        <fullName evidence="5">Uncharacterized protein</fullName>
    </submittedName>
</protein>
<keyword evidence="2 3" id="KW-0040">ANK repeat</keyword>
<comment type="caution">
    <text evidence="5">The sequence shown here is derived from an EMBL/GenBank/DDBJ whole genome shotgun (WGS) entry which is preliminary data.</text>
</comment>
<evidence type="ECO:0000313" key="6">
    <source>
        <dbReference type="Proteomes" id="UP001347796"/>
    </source>
</evidence>
<dbReference type="EMBL" id="JAZGQO010000003">
    <property type="protein sequence ID" value="KAK6188420.1"/>
    <property type="molecule type" value="Genomic_DNA"/>
</dbReference>
<dbReference type="AlphaFoldDB" id="A0AAN8K9P5"/>
<evidence type="ECO:0000256" key="2">
    <source>
        <dbReference type="ARBA" id="ARBA00023043"/>
    </source>
</evidence>